<reference evidence="2" key="2">
    <citation type="submission" date="2021-01" db="EMBL/GenBank/DDBJ databases">
        <authorList>
            <person name="Schikora-Tamarit M.A."/>
        </authorList>
    </citation>
    <scope>NUCLEOTIDE SEQUENCE</scope>
    <source>
        <strain evidence="2">CBS2887</strain>
    </source>
</reference>
<accession>A0A9P8TQI9</accession>
<name>A0A9P8TQI9_WICPI</name>
<feature type="compositionally biased region" description="Low complexity" evidence="1">
    <location>
        <begin position="130"/>
        <end position="143"/>
    </location>
</feature>
<feature type="compositionally biased region" description="Acidic residues" evidence="1">
    <location>
        <begin position="193"/>
        <end position="203"/>
    </location>
</feature>
<proteinExistence type="predicted"/>
<evidence type="ECO:0000313" key="3">
    <source>
        <dbReference type="Proteomes" id="UP000774326"/>
    </source>
</evidence>
<organism evidence="2 3">
    <name type="scientific">Wickerhamomyces pijperi</name>
    <name type="common">Yeast</name>
    <name type="synonym">Pichia pijperi</name>
    <dbReference type="NCBI Taxonomy" id="599730"/>
    <lineage>
        <taxon>Eukaryota</taxon>
        <taxon>Fungi</taxon>
        <taxon>Dikarya</taxon>
        <taxon>Ascomycota</taxon>
        <taxon>Saccharomycotina</taxon>
        <taxon>Saccharomycetes</taxon>
        <taxon>Phaffomycetales</taxon>
        <taxon>Wickerhamomycetaceae</taxon>
        <taxon>Wickerhamomyces</taxon>
    </lineage>
</organism>
<dbReference type="Proteomes" id="UP000774326">
    <property type="component" value="Unassembled WGS sequence"/>
</dbReference>
<dbReference type="EMBL" id="JAEUBG010000861">
    <property type="protein sequence ID" value="KAH3687365.1"/>
    <property type="molecule type" value="Genomic_DNA"/>
</dbReference>
<keyword evidence="3" id="KW-1185">Reference proteome</keyword>
<protein>
    <submittedName>
        <fullName evidence="2">Uncharacterized protein</fullName>
    </submittedName>
</protein>
<evidence type="ECO:0000313" key="2">
    <source>
        <dbReference type="EMBL" id="KAH3687365.1"/>
    </source>
</evidence>
<comment type="caution">
    <text evidence="2">The sequence shown here is derived from an EMBL/GenBank/DDBJ whole genome shotgun (WGS) entry which is preliminary data.</text>
</comment>
<dbReference type="AlphaFoldDB" id="A0A9P8TQI9"/>
<feature type="region of interest" description="Disordered" evidence="1">
    <location>
        <begin position="193"/>
        <end position="213"/>
    </location>
</feature>
<evidence type="ECO:0000256" key="1">
    <source>
        <dbReference type="SAM" id="MobiDB-lite"/>
    </source>
</evidence>
<sequence>MRELQWSNWNASDFKAGTTMTGTPENWTNLSLILEEDHVILSPLYLDKGLFVVTMACGAWTLRISLRTDFVLELRYISILSLTTTFVSLIMNSMYCFTLSAISKQISGSKSSLFCVFDFLGLRLSSSESSCSTENCDSSSSSSPFENPPRSEKSDLTLLSDDVEIDSVGVEPLLKRRCLKLFEPDVLEKLLEDATEPDADGADDIGGGGGAEVCGNEGAEAAGGGGGAGVEIIGGGGGGAEIIGGGGGADGAADVVLDPVITLVSSLFALISERKGNPPLGKAGAAGAAGAAGGAWLLKEGCDGGGGA</sequence>
<gene>
    <name evidence="2" type="ORF">WICPIJ_001642</name>
</gene>
<feature type="region of interest" description="Disordered" evidence="1">
    <location>
        <begin position="130"/>
        <end position="156"/>
    </location>
</feature>
<reference evidence="2" key="1">
    <citation type="journal article" date="2021" name="Open Biol.">
        <title>Shared evolutionary footprints suggest mitochondrial oxidative damage underlies multiple complex I losses in fungi.</title>
        <authorList>
            <person name="Schikora-Tamarit M.A."/>
            <person name="Marcet-Houben M."/>
            <person name="Nosek J."/>
            <person name="Gabaldon T."/>
        </authorList>
    </citation>
    <scope>NUCLEOTIDE SEQUENCE</scope>
    <source>
        <strain evidence="2">CBS2887</strain>
    </source>
</reference>